<organism evidence="1 2">
    <name type="scientific">Fukomys damarensis</name>
    <name type="common">Damaraland mole rat</name>
    <name type="synonym">Cryptomys damarensis</name>
    <dbReference type="NCBI Taxonomy" id="885580"/>
    <lineage>
        <taxon>Eukaryota</taxon>
        <taxon>Metazoa</taxon>
        <taxon>Chordata</taxon>
        <taxon>Craniata</taxon>
        <taxon>Vertebrata</taxon>
        <taxon>Euteleostomi</taxon>
        <taxon>Mammalia</taxon>
        <taxon>Eutheria</taxon>
        <taxon>Euarchontoglires</taxon>
        <taxon>Glires</taxon>
        <taxon>Rodentia</taxon>
        <taxon>Hystricomorpha</taxon>
        <taxon>Bathyergidae</taxon>
        <taxon>Fukomys</taxon>
    </lineage>
</organism>
<dbReference type="Proteomes" id="UP000028990">
    <property type="component" value="Unassembled WGS sequence"/>
</dbReference>
<proteinExistence type="predicted"/>
<evidence type="ECO:0000313" key="2">
    <source>
        <dbReference type="Proteomes" id="UP000028990"/>
    </source>
</evidence>
<protein>
    <submittedName>
        <fullName evidence="1">Protein lin-54 like protein</fullName>
    </submittedName>
</protein>
<sequence length="107" mass="11279">MNGAEMLGRPGSVWRRRPSRAACVAFLQELSLGGCASEVNSFLLEEIMDTGMSLADAESIAAVIVSSSLPSETEPAEVVSINSTGDCSHAHFHGARQCPLTTLTTLQ</sequence>
<dbReference type="AlphaFoldDB" id="A0A091CWN1"/>
<name>A0A091CWN1_FUKDA</name>
<reference evidence="1 2" key="1">
    <citation type="submission" date="2013-11" db="EMBL/GenBank/DDBJ databases">
        <title>The Damaraland mole rat (Fukomys damarensis) genome and evolution of African mole rats.</title>
        <authorList>
            <person name="Gladyshev V.N."/>
            <person name="Fang X."/>
        </authorList>
    </citation>
    <scope>NUCLEOTIDE SEQUENCE [LARGE SCALE GENOMIC DNA]</scope>
    <source>
        <tissue evidence="1">Liver</tissue>
    </source>
</reference>
<gene>
    <name evidence="1" type="ORF">H920_14490</name>
</gene>
<keyword evidence="2" id="KW-1185">Reference proteome</keyword>
<evidence type="ECO:0000313" key="1">
    <source>
        <dbReference type="EMBL" id="KFO24139.1"/>
    </source>
</evidence>
<accession>A0A091CWN1</accession>
<dbReference type="EMBL" id="KN123644">
    <property type="protein sequence ID" value="KFO24139.1"/>
    <property type="molecule type" value="Genomic_DNA"/>
</dbReference>